<dbReference type="HAMAP" id="MF_00065">
    <property type="entry name" value="Adenylyl_sulf_kinase"/>
    <property type="match status" value="1"/>
</dbReference>
<proteinExistence type="inferred from homology"/>
<evidence type="ECO:0000256" key="11">
    <source>
        <dbReference type="ARBA" id="ARBA00031393"/>
    </source>
</evidence>
<evidence type="ECO:0000313" key="17">
    <source>
        <dbReference type="EMBL" id="MCI0182531.1"/>
    </source>
</evidence>
<evidence type="ECO:0000256" key="1">
    <source>
        <dbReference type="ARBA" id="ARBA00001823"/>
    </source>
</evidence>
<comment type="function">
    <text evidence="2 13 14">Catalyzes the synthesis of activated sulfate.</text>
</comment>
<evidence type="ECO:0000256" key="15">
    <source>
        <dbReference type="SAM" id="Phobius"/>
    </source>
</evidence>
<evidence type="ECO:0000256" key="5">
    <source>
        <dbReference type="ARBA" id="ARBA00012121"/>
    </source>
</evidence>
<dbReference type="GO" id="GO:0000103">
    <property type="term" value="P:sulfate assimilation"/>
    <property type="evidence" value="ECO:0007669"/>
    <property type="project" value="UniProtKB-UniRule"/>
</dbReference>
<keyword evidence="15" id="KW-0472">Membrane</keyword>
<accession>A0A9X2ADX0</accession>
<evidence type="ECO:0000256" key="10">
    <source>
        <dbReference type="ARBA" id="ARBA00029724"/>
    </source>
</evidence>
<feature type="binding site" evidence="13">
    <location>
        <begin position="27"/>
        <end position="34"/>
    </location>
    <ligand>
        <name>ATP</name>
        <dbReference type="ChEBI" id="CHEBI:30616"/>
    </ligand>
</feature>
<evidence type="ECO:0000259" key="16">
    <source>
        <dbReference type="Pfam" id="PF01583"/>
    </source>
</evidence>
<evidence type="ECO:0000256" key="12">
    <source>
        <dbReference type="ARBA" id="ARBA00031464"/>
    </source>
</evidence>
<keyword evidence="8 13" id="KW-0418">Kinase</keyword>
<dbReference type="SUPFAM" id="SSF52540">
    <property type="entry name" value="P-loop containing nucleoside triphosphate hydrolases"/>
    <property type="match status" value="1"/>
</dbReference>
<evidence type="ECO:0000256" key="2">
    <source>
        <dbReference type="ARBA" id="ARBA00002632"/>
    </source>
</evidence>
<dbReference type="Gene3D" id="3.40.50.300">
    <property type="entry name" value="P-loop containing nucleotide triphosphate hydrolases"/>
    <property type="match status" value="1"/>
</dbReference>
<dbReference type="InterPro" id="IPR059117">
    <property type="entry name" value="APS_kinase_dom"/>
</dbReference>
<evidence type="ECO:0000256" key="9">
    <source>
        <dbReference type="ARBA" id="ARBA00022840"/>
    </source>
</evidence>
<evidence type="ECO:0000256" key="14">
    <source>
        <dbReference type="RuleBase" id="RU004347"/>
    </source>
</evidence>
<dbReference type="Pfam" id="PF01583">
    <property type="entry name" value="APS_kinase"/>
    <property type="match status" value="1"/>
</dbReference>
<evidence type="ECO:0000313" key="18">
    <source>
        <dbReference type="Proteomes" id="UP001139263"/>
    </source>
</evidence>
<keyword evidence="13" id="KW-0597">Phosphoprotein</keyword>
<keyword evidence="9 13" id="KW-0067">ATP-binding</keyword>
<keyword evidence="15" id="KW-1133">Transmembrane helix</keyword>
<gene>
    <name evidence="17" type="primary">cysC_1</name>
    <name evidence="13" type="synonym">cysC</name>
    <name evidence="17" type="ORF">MM817_00791</name>
</gene>
<feature type="active site" description="Phosphoserine intermediate" evidence="13">
    <location>
        <position position="101"/>
    </location>
</feature>
<dbReference type="NCBIfam" id="NF003013">
    <property type="entry name" value="PRK03846.1"/>
    <property type="match status" value="1"/>
</dbReference>
<evidence type="ECO:0000256" key="6">
    <source>
        <dbReference type="ARBA" id="ARBA00022679"/>
    </source>
</evidence>
<dbReference type="NCBIfam" id="TIGR00455">
    <property type="entry name" value="apsK"/>
    <property type="match status" value="1"/>
</dbReference>
<dbReference type="GO" id="GO:0004020">
    <property type="term" value="F:adenylylsulfate kinase activity"/>
    <property type="evidence" value="ECO:0007669"/>
    <property type="project" value="UniProtKB-UniRule"/>
</dbReference>
<feature type="transmembrane region" description="Helical" evidence="15">
    <location>
        <begin position="84"/>
        <end position="103"/>
    </location>
</feature>
<dbReference type="InterPro" id="IPR002891">
    <property type="entry name" value="APS"/>
</dbReference>
<dbReference type="PANTHER" id="PTHR11055:SF1">
    <property type="entry name" value="PAPS SYNTHETASE, ISOFORM D"/>
    <property type="match status" value="1"/>
</dbReference>
<evidence type="ECO:0000256" key="13">
    <source>
        <dbReference type="HAMAP-Rule" id="MF_00065"/>
    </source>
</evidence>
<organism evidence="17 18">
    <name type="scientific">Sulfoacidibacillus ferrooxidans</name>
    <dbReference type="NCBI Taxonomy" id="2005001"/>
    <lineage>
        <taxon>Bacteria</taxon>
        <taxon>Bacillati</taxon>
        <taxon>Bacillota</taxon>
        <taxon>Bacilli</taxon>
        <taxon>Bacillales</taxon>
        <taxon>Alicyclobacillaceae</taxon>
        <taxon>Sulfoacidibacillus</taxon>
    </lineage>
</organism>
<keyword evidence="7 13" id="KW-0547">Nucleotide-binding</keyword>
<protein>
    <recommendedName>
        <fullName evidence="5 13">Adenylyl-sulfate kinase</fullName>
        <ecNumber evidence="5 13">2.7.1.25</ecNumber>
    </recommendedName>
    <alternativeName>
        <fullName evidence="11 13">APS kinase</fullName>
    </alternativeName>
    <alternativeName>
        <fullName evidence="12 13">ATP adenosine-5'-phosphosulfate 3'-phosphotransferase</fullName>
    </alternativeName>
    <alternativeName>
        <fullName evidence="10 13">Adenosine-5'-phosphosulfate kinase</fullName>
    </alternativeName>
</protein>
<feature type="domain" description="APS kinase" evidence="16">
    <location>
        <begin position="19"/>
        <end position="168"/>
    </location>
</feature>
<comment type="caution">
    <text evidence="17">The sequence shown here is derived from an EMBL/GenBank/DDBJ whole genome shotgun (WGS) entry which is preliminary data.</text>
</comment>
<dbReference type="GO" id="GO:0005524">
    <property type="term" value="F:ATP binding"/>
    <property type="evidence" value="ECO:0007669"/>
    <property type="project" value="UniProtKB-UniRule"/>
</dbReference>
<dbReference type="EMBL" id="JALBUF010000001">
    <property type="protein sequence ID" value="MCI0182531.1"/>
    <property type="molecule type" value="Genomic_DNA"/>
</dbReference>
<dbReference type="PANTHER" id="PTHR11055">
    <property type="entry name" value="BIFUNCTIONAL 3'-PHOSPHOADENOSINE 5'-PHOSPHOSULFATE SYNTHASE"/>
    <property type="match status" value="1"/>
</dbReference>
<keyword evidence="6 13" id="KW-0808">Transferase</keyword>
<evidence type="ECO:0000256" key="7">
    <source>
        <dbReference type="ARBA" id="ARBA00022741"/>
    </source>
</evidence>
<name>A0A9X2ADX0_9BACL</name>
<dbReference type="EC" id="2.7.1.25" evidence="5 13"/>
<evidence type="ECO:0000256" key="3">
    <source>
        <dbReference type="ARBA" id="ARBA00004806"/>
    </source>
</evidence>
<evidence type="ECO:0000256" key="8">
    <source>
        <dbReference type="ARBA" id="ARBA00022777"/>
    </source>
</evidence>
<comment type="catalytic activity">
    <reaction evidence="1 13 14">
        <text>adenosine 5'-phosphosulfate + ATP = 3'-phosphoadenylyl sulfate + ADP + H(+)</text>
        <dbReference type="Rhea" id="RHEA:24152"/>
        <dbReference type="ChEBI" id="CHEBI:15378"/>
        <dbReference type="ChEBI" id="CHEBI:30616"/>
        <dbReference type="ChEBI" id="CHEBI:58243"/>
        <dbReference type="ChEBI" id="CHEBI:58339"/>
        <dbReference type="ChEBI" id="CHEBI:456216"/>
        <dbReference type="EC" id="2.7.1.25"/>
    </reaction>
</comment>
<evidence type="ECO:0000256" key="4">
    <source>
        <dbReference type="ARBA" id="ARBA00007008"/>
    </source>
</evidence>
<dbReference type="GO" id="GO:0070814">
    <property type="term" value="P:hydrogen sulfide biosynthetic process"/>
    <property type="evidence" value="ECO:0007669"/>
    <property type="project" value="UniProtKB-UniRule"/>
</dbReference>
<sequence>MWQKTKVNRVARENLHEHKGAVVWFTGLSGSGKSTIAAELEWHLYRQGIHTYLLDGDNVRLGLNEDLGFSMRDREENIRRVGHLAKLFVDAGMVVIVAMISPLRKDREWVRSLFAQGEFIETFIDCPLDICIERDPKGLYKKALAGSIPDFTGISSPYEHPIHADLTIRTNQVRISEAVSTIETHLVAQIIPERSSQTLQKTHVLHQR</sequence>
<reference evidence="17" key="1">
    <citation type="submission" date="2022-03" db="EMBL/GenBank/DDBJ databases">
        <title>Draft Genome Sequence of Firmicute Strain S0AB, a Heterotrophic Iron/Sulfur-Oxidizing Extreme Acidophile.</title>
        <authorList>
            <person name="Vergara E."/>
            <person name="Pakostova E."/>
            <person name="Johnson D.B."/>
            <person name="Holmes D.S."/>
        </authorList>
    </citation>
    <scope>NUCLEOTIDE SEQUENCE</scope>
    <source>
        <strain evidence="17">S0AB</strain>
    </source>
</reference>
<dbReference type="InterPro" id="IPR027417">
    <property type="entry name" value="P-loop_NTPase"/>
</dbReference>
<dbReference type="Proteomes" id="UP001139263">
    <property type="component" value="Unassembled WGS sequence"/>
</dbReference>
<comment type="pathway">
    <text evidence="3 13 14">Sulfur metabolism; hydrogen sulfide biosynthesis; sulfite from sulfate: step 2/3.</text>
</comment>
<comment type="similarity">
    <text evidence="4 13 14">Belongs to the APS kinase family.</text>
</comment>
<keyword evidence="18" id="KW-1185">Reference proteome</keyword>
<dbReference type="CDD" id="cd02027">
    <property type="entry name" value="APSK"/>
    <property type="match status" value="1"/>
</dbReference>
<dbReference type="AlphaFoldDB" id="A0A9X2ADX0"/>
<keyword evidence="15" id="KW-0812">Transmembrane</keyword>